<dbReference type="GO" id="GO:0016151">
    <property type="term" value="F:nickel cation binding"/>
    <property type="evidence" value="ECO:0007669"/>
    <property type="project" value="InterPro"/>
</dbReference>
<evidence type="ECO:0000313" key="8">
    <source>
        <dbReference type="EMBL" id="EKF24401.1"/>
    </source>
</evidence>
<comment type="similarity">
    <text evidence="1">Belongs to the SIMIBI class G3E GTPase family. HypB/HupM subfamily.</text>
</comment>
<proteinExistence type="inferred from homology"/>
<gene>
    <name evidence="8" type="primary">hypB</name>
    <name evidence="8" type="ORF">C731_1606</name>
</gene>
<dbReference type="InterPro" id="IPR004392">
    <property type="entry name" value="Hyd_mat_HypB"/>
</dbReference>
<dbReference type="GO" id="GO:0008270">
    <property type="term" value="F:zinc ion binding"/>
    <property type="evidence" value="ECO:0007669"/>
    <property type="project" value="TreeGrafter"/>
</dbReference>
<keyword evidence="2" id="KW-0533">Nickel</keyword>
<dbReference type="PANTHER" id="PTHR30134">
    <property type="entry name" value="HYDROGENASE PROTEIN ASSEMBLY PROTEIN, NICKEL CHAPERONE"/>
    <property type="match status" value="1"/>
</dbReference>
<keyword evidence="9" id="KW-1185">Reference proteome</keyword>
<evidence type="ECO:0000256" key="6">
    <source>
        <dbReference type="ARBA" id="ARBA00022833"/>
    </source>
</evidence>
<evidence type="ECO:0000256" key="2">
    <source>
        <dbReference type="ARBA" id="ARBA00022596"/>
    </source>
</evidence>
<dbReference type="CDD" id="cd05390">
    <property type="entry name" value="HypB"/>
    <property type="match status" value="1"/>
</dbReference>
<evidence type="ECO:0000256" key="3">
    <source>
        <dbReference type="ARBA" id="ARBA00022723"/>
    </source>
</evidence>
<organism evidence="8 9">
    <name type="scientific">Mycolicibacterium hassiacum (strain DSM 44199 / CIP 105218 / JCM 12690 / 3849)</name>
    <name type="common">Mycobacterium hassiacum</name>
    <dbReference type="NCBI Taxonomy" id="1122247"/>
    <lineage>
        <taxon>Bacteria</taxon>
        <taxon>Bacillati</taxon>
        <taxon>Actinomycetota</taxon>
        <taxon>Actinomycetes</taxon>
        <taxon>Mycobacteriales</taxon>
        <taxon>Mycobacteriaceae</taxon>
        <taxon>Mycolicibacterium</taxon>
    </lineage>
</organism>
<dbReference type="Pfam" id="PF02492">
    <property type="entry name" value="cobW"/>
    <property type="match status" value="1"/>
</dbReference>
<name>K5BGY3_MYCHD</name>
<dbReference type="PANTHER" id="PTHR30134:SF2">
    <property type="entry name" value="HYDROGENASE MATURATION FACTOR HYPB"/>
    <property type="match status" value="1"/>
</dbReference>
<sequence length="277" mass="30161">MGRFHRHDDHDHSHDHGHDHGHGHDHDHGHGHDHGHDHAPAPGGAVSEHGDHSGYATGAERVVVLERIFEENDQTAAANRRDFDAAGVTAVNLMSSPGAGKTTVLAETLRRLQGRRRIGVIEGDIETSIDADRLNGFGAAISLINTSKGFGGECHLDAPMVRSALPRLPLAELDLVIIENVGNLVCPAEFDVGAHASAMVYSVTEGEEKPLKYPGMFRAAQLVLVNKVDLIPHLDYDLETFYRNLRSVNPDVVTIETSARTGQGIDRWCEWLCALGR</sequence>
<comment type="caution">
    <text evidence="8">The sequence shown here is derived from an EMBL/GenBank/DDBJ whole genome shotgun (WGS) entry which is preliminary data.</text>
</comment>
<dbReference type="SUPFAM" id="SSF52540">
    <property type="entry name" value="P-loop containing nucleoside triphosphate hydrolases"/>
    <property type="match status" value="1"/>
</dbReference>
<dbReference type="GO" id="GO:0051604">
    <property type="term" value="P:protein maturation"/>
    <property type="evidence" value="ECO:0007669"/>
    <property type="project" value="InterPro"/>
</dbReference>
<keyword evidence="5" id="KW-0378">Hydrolase</keyword>
<protein>
    <submittedName>
        <fullName evidence="8">Hydrogenase accessory protein HypB</fullName>
    </submittedName>
</protein>
<dbReference type="InterPro" id="IPR003495">
    <property type="entry name" value="CobW/HypB/UreG_nucleotide-bd"/>
</dbReference>
<evidence type="ECO:0000256" key="4">
    <source>
        <dbReference type="ARBA" id="ARBA00022741"/>
    </source>
</evidence>
<evidence type="ECO:0000256" key="5">
    <source>
        <dbReference type="ARBA" id="ARBA00022801"/>
    </source>
</evidence>
<keyword evidence="6" id="KW-0862">Zinc</keyword>
<dbReference type="eggNOG" id="COG0378">
    <property type="taxonomic scope" value="Bacteria"/>
</dbReference>
<evidence type="ECO:0000256" key="1">
    <source>
        <dbReference type="ARBA" id="ARBA00006211"/>
    </source>
</evidence>
<reference evidence="8 9" key="1">
    <citation type="journal article" date="2012" name="J. Bacteriol.">
        <title>Genome sequence of Mycobacterium hassiacum DSM 44199, a rare source of heat-stable mycobacterial proteins.</title>
        <authorList>
            <person name="Tiago I."/>
            <person name="Maranha A."/>
            <person name="Mendes V."/>
            <person name="Alarico S."/>
            <person name="Moynihan P.J."/>
            <person name="Clarke A.J."/>
            <person name="Macedo-Ribeiro S."/>
            <person name="Pereira P.J."/>
            <person name="Empadinhas N."/>
        </authorList>
    </citation>
    <scope>NUCLEOTIDE SEQUENCE [LARGE SCALE GENOMIC DNA]</scope>
    <source>
        <strain evidence="9">DSM 44199 / CIP 105218 / JCM 12690 / 3849</strain>
    </source>
</reference>
<dbReference type="Proteomes" id="UP000006265">
    <property type="component" value="Unassembled WGS sequence"/>
</dbReference>
<keyword evidence="4" id="KW-0547">Nucleotide-binding</keyword>
<evidence type="ECO:0000313" key="9">
    <source>
        <dbReference type="Proteomes" id="UP000006265"/>
    </source>
</evidence>
<dbReference type="PATRIC" id="fig|1122247.3.peg.1544"/>
<dbReference type="GO" id="GO:0003924">
    <property type="term" value="F:GTPase activity"/>
    <property type="evidence" value="ECO:0007669"/>
    <property type="project" value="InterPro"/>
</dbReference>
<evidence type="ECO:0000256" key="7">
    <source>
        <dbReference type="ARBA" id="ARBA00023134"/>
    </source>
</evidence>
<dbReference type="RefSeq" id="WP_005626339.1">
    <property type="nucleotide sequence ID" value="NZ_AMRA01000041.1"/>
</dbReference>
<dbReference type="InterPro" id="IPR027417">
    <property type="entry name" value="P-loop_NTPase"/>
</dbReference>
<dbReference type="Gene3D" id="3.40.50.300">
    <property type="entry name" value="P-loop containing nucleotide triphosphate hydrolases"/>
    <property type="match status" value="1"/>
</dbReference>
<dbReference type="EMBL" id="AMRA01000041">
    <property type="protein sequence ID" value="EKF24401.1"/>
    <property type="molecule type" value="Genomic_DNA"/>
</dbReference>
<dbReference type="GO" id="GO:0005525">
    <property type="term" value="F:GTP binding"/>
    <property type="evidence" value="ECO:0007669"/>
    <property type="project" value="UniProtKB-KW"/>
</dbReference>
<keyword evidence="3" id="KW-0479">Metal-binding</keyword>
<dbReference type="OrthoDB" id="9802035at2"/>
<dbReference type="STRING" id="1122247.GCA_000379865_00444"/>
<accession>K5BGY3</accession>
<dbReference type="AlphaFoldDB" id="K5BGY3"/>
<dbReference type="NCBIfam" id="TIGR00073">
    <property type="entry name" value="hypB"/>
    <property type="match status" value="1"/>
</dbReference>
<keyword evidence="7" id="KW-0342">GTP-binding</keyword>